<feature type="transmembrane region" description="Helical" evidence="1">
    <location>
        <begin position="12"/>
        <end position="31"/>
    </location>
</feature>
<keyword evidence="1" id="KW-0812">Transmembrane</keyword>
<comment type="caution">
    <text evidence="2">The sequence shown here is derived from an EMBL/GenBank/DDBJ whole genome shotgun (WGS) entry which is preliminary data.</text>
</comment>
<dbReference type="RefSeq" id="WP_047467738.1">
    <property type="nucleotide sequence ID" value="NZ_JAANNT010000009.1"/>
</dbReference>
<dbReference type="AlphaFoldDB" id="A0A7Y6F252"/>
<dbReference type="Proteomes" id="UP000540128">
    <property type="component" value="Unassembled WGS sequence"/>
</dbReference>
<reference evidence="2 3" key="1">
    <citation type="submission" date="2020-03" db="EMBL/GenBank/DDBJ databases">
        <title>Complete genome sequence of sixteen Streptomyces strains facilitates identification of candidate genes involved in plant growth-promotion in grain legumes and cereals.</title>
        <authorList>
            <person name="Gopalakrishnan S."/>
            <person name="Thakur V."/>
            <person name="Saxena R."/>
            <person name="Vadlamudi S."/>
            <person name="Purohit S."/>
            <person name="Kumar V."/>
            <person name="Rathore A."/>
            <person name="Chitikineni A."/>
            <person name="Varshney R.K."/>
        </authorList>
    </citation>
    <scope>NUCLEOTIDE SEQUENCE [LARGE SCALE GENOMIC DNA]</scope>
    <source>
        <strain evidence="2 3">KAI-180</strain>
    </source>
</reference>
<proteinExistence type="predicted"/>
<feature type="transmembrane region" description="Helical" evidence="1">
    <location>
        <begin position="68"/>
        <end position="90"/>
    </location>
</feature>
<keyword evidence="3" id="KW-1185">Reference proteome</keyword>
<sequence>MTSTATEPDLAHGGLAAVIGPVSLLGVALGFAAVPFVMILGLIGGAIAVVYGTVGLAKGERRSRGRCLVGLTTGAVAFLVPTIALFAVLASV</sequence>
<evidence type="ECO:0000313" key="2">
    <source>
        <dbReference type="EMBL" id="NUV29322.1"/>
    </source>
</evidence>
<gene>
    <name evidence="2" type="ORF">G6W59_13490</name>
</gene>
<feature type="transmembrane region" description="Helical" evidence="1">
    <location>
        <begin position="37"/>
        <end position="56"/>
    </location>
</feature>
<name>A0A7Y6F252_9ACTN</name>
<accession>A0A7Y6F252</accession>
<organism evidence="2 3">
    <name type="scientific">Streptomyces odorifer</name>
    <dbReference type="NCBI Taxonomy" id="53450"/>
    <lineage>
        <taxon>Bacteria</taxon>
        <taxon>Bacillati</taxon>
        <taxon>Actinomycetota</taxon>
        <taxon>Actinomycetes</taxon>
        <taxon>Kitasatosporales</taxon>
        <taxon>Streptomycetaceae</taxon>
        <taxon>Streptomyces</taxon>
        <taxon>Streptomyces albidoflavus group</taxon>
    </lineage>
</organism>
<protein>
    <recommendedName>
        <fullName evidence="4">DUF4190 domain-containing protein</fullName>
    </recommendedName>
</protein>
<evidence type="ECO:0008006" key="4">
    <source>
        <dbReference type="Google" id="ProtNLM"/>
    </source>
</evidence>
<keyword evidence="1" id="KW-1133">Transmembrane helix</keyword>
<evidence type="ECO:0000256" key="1">
    <source>
        <dbReference type="SAM" id="Phobius"/>
    </source>
</evidence>
<keyword evidence="1" id="KW-0472">Membrane</keyword>
<dbReference type="EMBL" id="JAANNT010000009">
    <property type="protein sequence ID" value="NUV29322.1"/>
    <property type="molecule type" value="Genomic_DNA"/>
</dbReference>
<evidence type="ECO:0000313" key="3">
    <source>
        <dbReference type="Proteomes" id="UP000540128"/>
    </source>
</evidence>